<evidence type="ECO:0008006" key="5">
    <source>
        <dbReference type="Google" id="ProtNLM"/>
    </source>
</evidence>
<dbReference type="RefSeq" id="XP_056058147.1">
    <property type="nucleotide sequence ID" value="XM_056202608.1"/>
</dbReference>
<reference evidence="3" key="1">
    <citation type="journal article" date="2023" name="Access Microbiol">
        <title>De-novo genome assembly for Akanthomyces muscarius, a biocontrol agent of insect agricultural pests.</title>
        <authorList>
            <person name="Erdos Z."/>
            <person name="Studholme D.J."/>
            <person name="Raymond B."/>
            <person name="Sharma M."/>
        </authorList>
    </citation>
    <scope>NUCLEOTIDE SEQUENCE</scope>
    <source>
        <strain evidence="3">Ve6</strain>
    </source>
</reference>
<keyword evidence="2" id="KW-0472">Membrane</keyword>
<dbReference type="EMBL" id="JAJHUN010000001">
    <property type="protein sequence ID" value="KAJ4163232.1"/>
    <property type="molecule type" value="Genomic_DNA"/>
</dbReference>
<evidence type="ECO:0000256" key="1">
    <source>
        <dbReference type="SAM" id="MobiDB-lite"/>
    </source>
</evidence>
<feature type="compositionally biased region" description="Low complexity" evidence="1">
    <location>
        <begin position="84"/>
        <end position="106"/>
    </location>
</feature>
<keyword evidence="2" id="KW-0812">Transmembrane</keyword>
<evidence type="ECO:0000256" key="2">
    <source>
        <dbReference type="SAM" id="Phobius"/>
    </source>
</evidence>
<feature type="region of interest" description="Disordered" evidence="1">
    <location>
        <begin position="1"/>
        <end position="23"/>
    </location>
</feature>
<dbReference type="Gene3D" id="3.50.4.10">
    <property type="entry name" value="Hepatocyte Growth Factor"/>
    <property type="match status" value="1"/>
</dbReference>
<organism evidence="3 4">
    <name type="scientific">Akanthomyces muscarius</name>
    <name type="common">Entomopathogenic fungus</name>
    <name type="synonym">Lecanicillium muscarium</name>
    <dbReference type="NCBI Taxonomy" id="2231603"/>
    <lineage>
        <taxon>Eukaryota</taxon>
        <taxon>Fungi</taxon>
        <taxon>Dikarya</taxon>
        <taxon>Ascomycota</taxon>
        <taxon>Pezizomycotina</taxon>
        <taxon>Sordariomycetes</taxon>
        <taxon>Hypocreomycetidae</taxon>
        <taxon>Hypocreales</taxon>
        <taxon>Cordycipitaceae</taxon>
        <taxon>Akanthomyces</taxon>
    </lineage>
</organism>
<feature type="transmembrane region" description="Helical" evidence="2">
    <location>
        <begin position="51"/>
        <end position="76"/>
    </location>
</feature>
<name>A0A9W8QN84_AKAMU</name>
<evidence type="ECO:0000313" key="3">
    <source>
        <dbReference type="EMBL" id="KAJ4163232.1"/>
    </source>
</evidence>
<keyword evidence="2" id="KW-1133">Transmembrane helix</keyword>
<protein>
    <recommendedName>
        <fullName evidence="5">Apple domain-containing protein</fullName>
    </recommendedName>
</protein>
<accession>A0A9W8QN84</accession>
<evidence type="ECO:0000313" key="4">
    <source>
        <dbReference type="Proteomes" id="UP001144673"/>
    </source>
</evidence>
<proteinExistence type="predicted"/>
<keyword evidence="4" id="KW-1185">Reference proteome</keyword>
<comment type="caution">
    <text evidence="3">The sequence shown here is derived from an EMBL/GenBank/DDBJ whole genome shotgun (WGS) entry which is preliminary data.</text>
</comment>
<dbReference type="AlphaFoldDB" id="A0A9W8QN84"/>
<feature type="region of interest" description="Disordered" evidence="1">
    <location>
        <begin position="78"/>
        <end position="106"/>
    </location>
</feature>
<gene>
    <name evidence="3" type="ORF">LMH87_004974</name>
</gene>
<dbReference type="KEGG" id="amus:LMH87_004974"/>
<dbReference type="GeneID" id="80892133"/>
<dbReference type="Proteomes" id="UP001144673">
    <property type="component" value="Chromosome 1"/>
</dbReference>
<sequence>MDASHAPEVVPAQEAPQVYYTTKEQEQLPPALRLAKSKKKKKIMDMRPTTFWLLLVLVFVIIAVAVGGGVGGSMAVKNAKNRSPSEPSNPSGTPTSTSSTSSSSSSSSSAALSGAYVAPTDVILPLPCSDATPAVTVAGSVYRFNATCGVDHPKNDLLPIVAYSLHDCLAACAKYNSKWGGGCKGVVFGADLAKFVAVASGNCYLKNGTSEDAKTDGVISAVLMGSVSLRQKRNGEATVYYDVNSHDYRH</sequence>